<dbReference type="PANTHER" id="PTHR15549:SF32">
    <property type="entry name" value="SH3 DOMAIN-CONTAINING PROTEIN"/>
    <property type="match status" value="1"/>
</dbReference>
<proteinExistence type="predicted"/>
<feature type="transmembrane region" description="Helical" evidence="6">
    <location>
        <begin position="264"/>
        <end position="290"/>
    </location>
</feature>
<protein>
    <recommendedName>
        <fullName evidence="10">SH3 domain-containing protein</fullName>
    </recommendedName>
</protein>
<evidence type="ECO:0000256" key="1">
    <source>
        <dbReference type="ARBA" id="ARBA00004167"/>
    </source>
</evidence>
<accession>A0A9P4SG74</accession>
<sequence>MKAAAFLTLAATIRSAMAQNCIRLEGSTTCPAFNQSSISTDASVSRLFPFLSFVSDVQSFDDGLRRYISTAFSALRYEQQIGCSSLNLTDTTDIYARYTTSVLCNAIIQNSVESCSISQDQTRPLCADTCVQYAMSEQRIVSTPELCGTSGDNAMTQLRADFIECALPANSITTGECVRGVENEPFDCGYQSNLGGLCSFCASSSPNSTDSCCVNSQVESRCQNVHLPVTTPMAPLFPNATSSAVPADTAAADPSSDDGLSGGAIAGIVIGSILGALLILGLVIFLCILARRRRQSQAGSIFNQPSPARRSPTYAPQMTFTDGANRQPEMVPGGRVARMTALESSSVSSAASPRNGGVLGYRHSESDRFDDSPESQHTGTLKSGAPKRTGSLSSGSALALGEDPSSPLSGSGRDQFSSPEGVHSGQSEQLQSFKDYYSQDEIHPNNVVATLWAYQPRANDEWELERGDMLKVVGIWDDGWATGTKIRDRAEHWGEEAHDGQRDSGMSNGSKRPGSSQVEVDGEIKAFPLVCVCLPQHWRKTIEGELAAQPMP</sequence>
<keyword evidence="3 6" id="KW-1133">Transmembrane helix</keyword>
<organism evidence="8 9">
    <name type="scientific">Patellaria atrata CBS 101060</name>
    <dbReference type="NCBI Taxonomy" id="1346257"/>
    <lineage>
        <taxon>Eukaryota</taxon>
        <taxon>Fungi</taxon>
        <taxon>Dikarya</taxon>
        <taxon>Ascomycota</taxon>
        <taxon>Pezizomycotina</taxon>
        <taxon>Dothideomycetes</taxon>
        <taxon>Dothideomycetes incertae sedis</taxon>
        <taxon>Patellariales</taxon>
        <taxon>Patellariaceae</taxon>
        <taxon>Patellaria</taxon>
    </lineage>
</organism>
<dbReference type="EMBL" id="MU006090">
    <property type="protein sequence ID" value="KAF2842341.1"/>
    <property type="molecule type" value="Genomic_DNA"/>
</dbReference>
<dbReference type="PANTHER" id="PTHR15549">
    <property type="entry name" value="PAIRED IMMUNOGLOBULIN-LIKE TYPE 2 RECEPTOR"/>
    <property type="match status" value="1"/>
</dbReference>
<evidence type="ECO:0000256" key="6">
    <source>
        <dbReference type="SAM" id="Phobius"/>
    </source>
</evidence>
<evidence type="ECO:0000313" key="8">
    <source>
        <dbReference type="EMBL" id="KAF2842341.1"/>
    </source>
</evidence>
<comment type="caution">
    <text evidence="8">The sequence shown here is derived from an EMBL/GenBank/DDBJ whole genome shotgun (WGS) entry which is preliminary data.</text>
</comment>
<keyword evidence="2 6" id="KW-0812">Transmembrane</keyword>
<feature type="chain" id="PRO_5040291005" description="SH3 domain-containing protein" evidence="7">
    <location>
        <begin position="19"/>
        <end position="552"/>
    </location>
</feature>
<evidence type="ECO:0000256" key="3">
    <source>
        <dbReference type="ARBA" id="ARBA00022989"/>
    </source>
</evidence>
<comment type="subcellular location">
    <subcellularLocation>
        <location evidence="1">Membrane</location>
        <topology evidence="1">Single-pass membrane protein</topology>
    </subcellularLocation>
</comment>
<dbReference type="InterPro" id="IPR036028">
    <property type="entry name" value="SH3-like_dom_sf"/>
</dbReference>
<dbReference type="Proteomes" id="UP000799429">
    <property type="component" value="Unassembled WGS sequence"/>
</dbReference>
<feature type="compositionally biased region" description="Polar residues" evidence="5">
    <location>
        <begin position="406"/>
        <end position="428"/>
    </location>
</feature>
<keyword evidence="4 6" id="KW-0472">Membrane</keyword>
<feature type="compositionally biased region" description="Polar residues" evidence="5">
    <location>
        <begin position="504"/>
        <end position="518"/>
    </location>
</feature>
<dbReference type="AlphaFoldDB" id="A0A9P4SG74"/>
<feature type="compositionally biased region" description="Polar residues" evidence="5">
    <location>
        <begin position="314"/>
        <end position="324"/>
    </location>
</feature>
<dbReference type="GO" id="GO:0016020">
    <property type="term" value="C:membrane"/>
    <property type="evidence" value="ECO:0007669"/>
    <property type="project" value="UniProtKB-SubCell"/>
</dbReference>
<dbReference type="Gene3D" id="2.30.30.40">
    <property type="entry name" value="SH3 Domains"/>
    <property type="match status" value="1"/>
</dbReference>
<dbReference type="GO" id="GO:0071944">
    <property type="term" value="C:cell periphery"/>
    <property type="evidence" value="ECO:0007669"/>
    <property type="project" value="UniProtKB-ARBA"/>
</dbReference>
<keyword evidence="7" id="KW-0732">Signal</keyword>
<reference evidence="8" key="1">
    <citation type="journal article" date="2020" name="Stud. Mycol.">
        <title>101 Dothideomycetes genomes: a test case for predicting lifestyles and emergence of pathogens.</title>
        <authorList>
            <person name="Haridas S."/>
            <person name="Albert R."/>
            <person name="Binder M."/>
            <person name="Bloem J."/>
            <person name="Labutti K."/>
            <person name="Salamov A."/>
            <person name="Andreopoulos B."/>
            <person name="Baker S."/>
            <person name="Barry K."/>
            <person name="Bills G."/>
            <person name="Bluhm B."/>
            <person name="Cannon C."/>
            <person name="Castanera R."/>
            <person name="Culley D."/>
            <person name="Daum C."/>
            <person name="Ezra D."/>
            <person name="Gonzalez J."/>
            <person name="Henrissat B."/>
            <person name="Kuo A."/>
            <person name="Liang C."/>
            <person name="Lipzen A."/>
            <person name="Lutzoni F."/>
            <person name="Magnuson J."/>
            <person name="Mondo S."/>
            <person name="Nolan M."/>
            <person name="Ohm R."/>
            <person name="Pangilinan J."/>
            <person name="Park H.-J."/>
            <person name="Ramirez L."/>
            <person name="Alfaro M."/>
            <person name="Sun H."/>
            <person name="Tritt A."/>
            <person name="Yoshinaga Y."/>
            <person name="Zwiers L.-H."/>
            <person name="Turgeon B."/>
            <person name="Goodwin S."/>
            <person name="Spatafora J."/>
            <person name="Crous P."/>
            <person name="Grigoriev I."/>
        </authorList>
    </citation>
    <scope>NUCLEOTIDE SEQUENCE</scope>
    <source>
        <strain evidence="8">CBS 101060</strain>
    </source>
</reference>
<feature type="signal peptide" evidence="7">
    <location>
        <begin position="1"/>
        <end position="18"/>
    </location>
</feature>
<feature type="region of interest" description="Disordered" evidence="5">
    <location>
        <begin position="298"/>
        <end position="428"/>
    </location>
</feature>
<evidence type="ECO:0000256" key="7">
    <source>
        <dbReference type="SAM" id="SignalP"/>
    </source>
</evidence>
<feature type="compositionally biased region" description="Basic and acidic residues" evidence="5">
    <location>
        <begin position="362"/>
        <end position="371"/>
    </location>
</feature>
<feature type="compositionally biased region" description="Low complexity" evidence="5">
    <location>
        <begin position="390"/>
        <end position="401"/>
    </location>
</feature>
<dbReference type="OrthoDB" id="2163411at2759"/>
<gene>
    <name evidence="8" type="ORF">M501DRAFT_927866</name>
</gene>
<keyword evidence="9" id="KW-1185">Reference proteome</keyword>
<dbReference type="SUPFAM" id="SSF50044">
    <property type="entry name" value="SH3-domain"/>
    <property type="match status" value="1"/>
</dbReference>
<evidence type="ECO:0000256" key="2">
    <source>
        <dbReference type="ARBA" id="ARBA00022692"/>
    </source>
</evidence>
<evidence type="ECO:0000256" key="4">
    <source>
        <dbReference type="ARBA" id="ARBA00023136"/>
    </source>
</evidence>
<feature type="region of interest" description="Disordered" evidence="5">
    <location>
        <begin position="494"/>
        <end position="518"/>
    </location>
</feature>
<evidence type="ECO:0008006" key="10">
    <source>
        <dbReference type="Google" id="ProtNLM"/>
    </source>
</evidence>
<evidence type="ECO:0000256" key="5">
    <source>
        <dbReference type="SAM" id="MobiDB-lite"/>
    </source>
</evidence>
<name>A0A9P4SG74_9PEZI</name>
<evidence type="ECO:0000313" key="9">
    <source>
        <dbReference type="Proteomes" id="UP000799429"/>
    </source>
</evidence>
<dbReference type="InterPro" id="IPR051694">
    <property type="entry name" value="Immunoregulatory_rcpt-like"/>
</dbReference>